<dbReference type="PANTHER" id="PTHR24291">
    <property type="entry name" value="CYTOCHROME P450 FAMILY 4"/>
    <property type="match status" value="1"/>
</dbReference>
<keyword evidence="9 12" id="KW-0503">Monooxygenase</keyword>
<evidence type="ECO:0000256" key="10">
    <source>
        <dbReference type="ARBA" id="ARBA00023136"/>
    </source>
</evidence>
<dbReference type="InterPro" id="IPR001128">
    <property type="entry name" value="Cyt_P450"/>
</dbReference>
<dbReference type="GO" id="GO:0005506">
    <property type="term" value="F:iron ion binding"/>
    <property type="evidence" value="ECO:0007669"/>
    <property type="project" value="InterPro"/>
</dbReference>
<evidence type="ECO:0000256" key="8">
    <source>
        <dbReference type="ARBA" id="ARBA00023004"/>
    </source>
</evidence>
<comment type="function">
    <text evidence="2">May be involved in the metabolism of insect hormones and in the breakdown of synthetic insecticides.</text>
</comment>
<evidence type="ECO:0000256" key="4">
    <source>
        <dbReference type="ARBA" id="ARBA00010617"/>
    </source>
</evidence>
<keyword evidence="10" id="KW-0472">Membrane</keyword>
<dbReference type="SUPFAM" id="SSF48264">
    <property type="entry name" value="Cytochrome P450"/>
    <property type="match status" value="1"/>
</dbReference>
<dbReference type="Gene3D" id="1.10.630.10">
    <property type="entry name" value="Cytochrome P450"/>
    <property type="match status" value="1"/>
</dbReference>
<evidence type="ECO:0000313" key="13">
    <source>
        <dbReference type="EMBL" id="GBN46917.1"/>
    </source>
</evidence>
<dbReference type="InterPro" id="IPR050196">
    <property type="entry name" value="Cytochrome_P450_Monoox"/>
</dbReference>
<dbReference type="GO" id="GO:0004497">
    <property type="term" value="F:monooxygenase activity"/>
    <property type="evidence" value="ECO:0007669"/>
    <property type="project" value="UniProtKB-KW"/>
</dbReference>
<evidence type="ECO:0000256" key="5">
    <source>
        <dbReference type="ARBA" id="ARBA00022617"/>
    </source>
</evidence>
<reference evidence="13 14" key="1">
    <citation type="journal article" date="2019" name="Sci. Rep.">
        <title>Orb-weaving spider Araneus ventricosus genome elucidates the spidroin gene catalogue.</title>
        <authorList>
            <person name="Kono N."/>
            <person name="Nakamura H."/>
            <person name="Ohtoshi R."/>
            <person name="Moran D.A.P."/>
            <person name="Shinohara A."/>
            <person name="Yoshida Y."/>
            <person name="Fujiwara M."/>
            <person name="Mori M."/>
            <person name="Tomita M."/>
            <person name="Arakawa K."/>
        </authorList>
    </citation>
    <scope>NUCLEOTIDE SEQUENCE [LARGE SCALE GENOMIC DNA]</scope>
</reference>
<dbReference type="InterPro" id="IPR036396">
    <property type="entry name" value="Cyt_P450_sf"/>
</dbReference>
<keyword evidence="7" id="KW-0256">Endoplasmic reticulum</keyword>
<dbReference type="InterPro" id="IPR017972">
    <property type="entry name" value="Cyt_P450_CS"/>
</dbReference>
<dbReference type="EMBL" id="BGPR01010586">
    <property type="protein sequence ID" value="GBN46917.1"/>
    <property type="molecule type" value="Genomic_DNA"/>
</dbReference>
<dbReference type="PROSITE" id="PS00086">
    <property type="entry name" value="CYTOCHROME_P450"/>
    <property type="match status" value="1"/>
</dbReference>
<comment type="caution">
    <text evidence="13">The sequence shown here is derived from an EMBL/GenBank/DDBJ whole genome shotgun (WGS) entry which is preliminary data.</text>
</comment>
<evidence type="ECO:0000256" key="12">
    <source>
        <dbReference type="RuleBase" id="RU000461"/>
    </source>
</evidence>
<name>A0A4Y2P9J0_ARAVE</name>
<comment type="similarity">
    <text evidence="4 12">Belongs to the cytochrome P450 family.</text>
</comment>
<accession>A0A4Y2P9J0</accession>
<keyword evidence="8 11" id="KW-0408">Iron</keyword>
<evidence type="ECO:0000256" key="11">
    <source>
        <dbReference type="PIRSR" id="PIRSR602403-1"/>
    </source>
</evidence>
<dbReference type="OrthoDB" id="2023at2759"/>
<dbReference type="AlphaFoldDB" id="A0A4Y2P9J0"/>
<feature type="binding site" description="axial binding residue" evidence="11">
    <location>
        <position position="42"/>
    </location>
    <ligand>
        <name>heme</name>
        <dbReference type="ChEBI" id="CHEBI:30413"/>
    </ligand>
    <ligandPart>
        <name>Fe</name>
        <dbReference type="ChEBI" id="CHEBI:18248"/>
    </ligandPart>
</feature>
<comment type="subcellular location">
    <subcellularLocation>
        <location evidence="3">Endoplasmic reticulum membrane</location>
    </subcellularLocation>
</comment>
<dbReference type="Proteomes" id="UP000499080">
    <property type="component" value="Unassembled WGS sequence"/>
</dbReference>
<evidence type="ECO:0000256" key="1">
    <source>
        <dbReference type="ARBA" id="ARBA00001971"/>
    </source>
</evidence>
<keyword evidence="5 11" id="KW-0349">Heme</keyword>
<dbReference type="Pfam" id="PF00067">
    <property type="entry name" value="p450"/>
    <property type="match status" value="1"/>
</dbReference>
<evidence type="ECO:0000256" key="6">
    <source>
        <dbReference type="ARBA" id="ARBA00022723"/>
    </source>
</evidence>
<evidence type="ECO:0000256" key="3">
    <source>
        <dbReference type="ARBA" id="ARBA00004586"/>
    </source>
</evidence>
<dbReference type="PANTHER" id="PTHR24291:SF189">
    <property type="entry name" value="CYTOCHROME P450 4C3-RELATED"/>
    <property type="match status" value="1"/>
</dbReference>
<evidence type="ECO:0000256" key="9">
    <source>
        <dbReference type="ARBA" id="ARBA00023033"/>
    </source>
</evidence>
<comment type="cofactor">
    <cofactor evidence="1 11">
        <name>heme</name>
        <dbReference type="ChEBI" id="CHEBI:30413"/>
    </cofactor>
</comment>
<dbReference type="GO" id="GO:0005789">
    <property type="term" value="C:endoplasmic reticulum membrane"/>
    <property type="evidence" value="ECO:0007669"/>
    <property type="project" value="UniProtKB-SubCell"/>
</dbReference>
<proteinExistence type="inferred from homology"/>
<keyword evidence="12" id="KW-0560">Oxidoreductase</keyword>
<organism evidence="13 14">
    <name type="scientific">Araneus ventricosus</name>
    <name type="common">Orbweaver spider</name>
    <name type="synonym">Epeira ventricosa</name>
    <dbReference type="NCBI Taxonomy" id="182803"/>
    <lineage>
        <taxon>Eukaryota</taxon>
        <taxon>Metazoa</taxon>
        <taxon>Ecdysozoa</taxon>
        <taxon>Arthropoda</taxon>
        <taxon>Chelicerata</taxon>
        <taxon>Arachnida</taxon>
        <taxon>Araneae</taxon>
        <taxon>Araneomorphae</taxon>
        <taxon>Entelegynae</taxon>
        <taxon>Araneoidea</taxon>
        <taxon>Araneidae</taxon>
        <taxon>Araneus</taxon>
    </lineage>
</organism>
<gene>
    <name evidence="13" type="primary">CYP4C1_0</name>
    <name evidence="13" type="ORF">AVEN_62145_1</name>
</gene>
<evidence type="ECO:0000256" key="2">
    <source>
        <dbReference type="ARBA" id="ARBA00003690"/>
    </source>
</evidence>
<dbReference type="InterPro" id="IPR002403">
    <property type="entry name" value="Cyt_P450_E_grp-IV"/>
</dbReference>
<keyword evidence="14" id="KW-1185">Reference proteome</keyword>
<evidence type="ECO:0000313" key="14">
    <source>
        <dbReference type="Proteomes" id="UP000499080"/>
    </source>
</evidence>
<sequence length="96" mass="11494">MHRRDGIYENAEIFNPDRFMPENVLKRHPYAFLPFSAGPRNCIGQRFAMLEEKVVISNILRHFRIQSLDPRDKFHIKMEFTLRPAQPVRLQFIPRS</sequence>
<keyword evidence="6 11" id="KW-0479">Metal-binding</keyword>
<protein>
    <submittedName>
        <fullName evidence="13">Cytochrome P450 4C1</fullName>
    </submittedName>
</protein>
<dbReference type="PRINTS" id="PR00465">
    <property type="entry name" value="EP450IV"/>
</dbReference>
<dbReference type="GO" id="GO:0020037">
    <property type="term" value="F:heme binding"/>
    <property type="evidence" value="ECO:0007669"/>
    <property type="project" value="InterPro"/>
</dbReference>
<evidence type="ECO:0000256" key="7">
    <source>
        <dbReference type="ARBA" id="ARBA00022824"/>
    </source>
</evidence>
<dbReference type="GO" id="GO:0016705">
    <property type="term" value="F:oxidoreductase activity, acting on paired donors, with incorporation or reduction of molecular oxygen"/>
    <property type="evidence" value="ECO:0007669"/>
    <property type="project" value="InterPro"/>
</dbReference>